<comment type="caution">
    <text evidence="1">The sequence shown here is derived from an EMBL/GenBank/DDBJ whole genome shotgun (WGS) entry which is preliminary data.</text>
</comment>
<name>A0A6G1EME1_9ORYZ</name>
<dbReference type="Proteomes" id="UP000479710">
    <property type="component" value="Unassembled WGS sequence"/>
</dbReference>
<evidence type="ECO:0000313" key="2">
    <source>
        <dbReference type="Proteomes" id="UP000479710"/>
    </source>
</evidence>
<accession>A0A6G1EME1</accession>
<sequence>MGQHHHRVGVLVLHTDTWTVLQWVASHATGQGRSSLTPVGALSFARGTVLVVVEWGRGELPPKAAQQQGSTMMANASVVCPAGRRRDYL</sequence>
<organism evidence="1 2">
    <name type="scientific">Oryza meyeriana var. granulata</name>
    <dbReference type="NCBI Taxonomy" id="110450"/>
    <lineage>
        <taxon>Eukaryota</taxon>
        <taxon>Viridiplantae</taxon>
        <taxon>Streptophyta</taxon>
        <taxon>Embryophyta</taxon>
        <taxon>Tracheophyta</taxon>
        <taxon>Spermatophyta</taxon>
        <taxon>Magnoliopsida</taxon>
        <taxon>Liliopsida</taxon>
        <taxon>Poales</taxon>
        <taxon>Poaceae</taxon>
        <taxon>BOP clade</taxon>
        <taxon>Oryzoideae</taxon>
        <taxon>Oryzeae</taxon>
        <taxon>Oryzinae</taxon>
        <taxon>Oryza</taxon>
        <taxon>Oryza meyeriana</taxon>
    </lineage>
</organism>
<reference evidence="1 2" key="1">
    <citation type="submission" date="2019-11" db="EMBL/GenBank/DDBJ databases">
        <title>Whole genome sequence of Oryza granulata.</title>
        <authorList>
            <person name="Li W."/>
        </authorList>
    </citation>
    <scope>NUCLEOTIDE SEQUENCE [LARGE SCALE GENOMIC DNA]</scope>
    <source>
        <strain evidence="2">cv. Menghai</strain>
        <tissue evidence="1">Leaf</tissue>
    </source>
</reference>
<keyword evidence="2" id="KW-1185">Reference proteome</keyword>
<proteinExistence type="predicted"/>
<dbReference type="AlphaFoldDB" id="A0A6G1EME1"/>
<evidence type="ECO:0000313" key="1">
    <source>
        <dbReference type="EMBL" id="KAF0925800.1"/>
    </source>
</evidence>
<dbReference type="EMBL" id="SPHZ02000003">
    <property type="protein sequence ID" value="KAF0925800.1"/>
    <property type="molecule type" value="Genomic_DNA"/>
</dbReference>
<protein>
    <submittedName>
        <fullName evidence="1">Uncharacterized protein</fullName>
    </submittedName>
</protein>
<gene>
    <name evidence="1" type="ORF">E2562_018456</name>
</gene>